<proteinExistence type="predicted"/>
<dbReference type="Proteomes" id="UP000232145">
    <property type="component" value="Unassembled WGS sequence"/>
</dbReference>
<feature type="transmembrane region" description="Helical" evidence="1">
    <location>
        <begin position="24"/>
        <end position="46"/>
    </location>
</feature>
<protein>
    <submittedName>
        <fullName evidence="2">Uncharacterized protein</fullName>
    </submittedName>
</protein>
<dbReference type="EMBL" id="NPDX01000005">
    <property type="protein sequence ID" value="PJZ83683.1"/>
    <property type="molecule type" value="Genomic_DNA"/>
</dbReference>
<name>A0A2N0AHG6_9LEPT</name>
<gene>
    <name evidence="2" type="ORF">CH364_15945</name>
</gene>
<evidence type="ECO:0000256" key="1">
    <source>
        <dbReference type="SAM" id="Phobius"/>
    </source>
</evidence>
<accession>A0A2N0AHG6</accession>
<sequence length="67" mass="7745">MTFNGWLQSIVVALNEFSKGKLNIPFAVVVPMIVVSSTWFLDLFVLSPEEHDRTGKCWCLRLNFRWG</sequence>
<comment type="caution">
    <text evidence="2">The sequence shown here is derived from an EMBL/GenBank/DDBJ whole genome shotgun (WGS) entry which is preliminary data.</text>
</comment>
<dbReference type="AlphaFoldDB" id="A0A2N0AHG6"/>
<keyword evidence="3" id="KW-1185">Reference proteome</keyword>
<organism evidence="2 3">
    <name type="scientific">Leptospira harrisiae</name>
    <dbReference type="NCBI Taxonomy" id="2023189"/>
    <lineage>
        <taxon>Bacteria</taxon>
        <taxon>Pseudomonadati</taxon>
        <taxon>Spirochaetota</taxon>
        <taxon>Spirochaetia</taxon>
        <taxon>Leptospirales</taxon>
        <taxon>Leptospiraceae</taxon>
        <taxon>Leptospira</taxon>
    </lineage>
</organism>
<reference evidence="2 3" key="1">
    <citation type="submission" date="2017-07" db="EMBL/GenBank/DDBJ databases">
        <title>Leptospira spp. isolated from tropical soils.</title>
        <authorList>
            <person name="Thibeaux R."/>
            <person name="Iraola G."/>
            <person name="Ferres I."/>
            <person name="Bierque E."/>
            <person name="Girault D."/>
            <person name="Soupe-Gilbert M.-E."/>
            <person name="Picardeau M."/>
            <person name="Goarant C."/>
        </authorList>
    </citation>
    <scope>NUCLEOTIDE SEQUENCE [LARGE SCALE GENOMIC DNA]</scope>
    <source>
        <strain evidence="2 3">FH2-B-A1</strain>
    </source>
</reference>
<keyword evidence="1" id="KW-0472">Membrane</keyword>
<evidence type="ECO:0000313" key="2">
    <source>
        <dbReference type="EMBL" id="PJZ83683.1"/>
    </source>
</evidence>
<keyword evidence="1" id="KW-1133">Transmembrane helix</keyword>
<evidence type="ECO:0000313" key="3">
    <source>
        <dbReference type="Proteomes" id="UP000232145"/>
    </source>
</evidence>
<keyword evidence="1" id="KW-0812">Transmembrane</keyword>